<protein>
    <submittedName>
        <fullName evidence="7">ABC transporter ATP-binding protein</fullName>
    </submittedName>
</protein>
<evidence type="ECO:0000313" key="8">
    <source>
        <dbReference type="Proteomes" id="UP000600449"/>
    </source>
</evidence>
<dbReference type="InterPro" id="IPR013563">
    <property type="entry name" value="Oligopep_ABC_C"/>
</dbReference>
<dbReference type="SUPFAM" id="SSF52540">
    <property type="entry name" value="P-loop containing nucleoside triphosphate hydrolases"/>
    <property type="match status" value="1"/>
</dbReference>
<evidence type="ECO:0000256" key="2">
    <source>
        <dbReference type="ARBA" id="ARBA00005417"/>
    </source>
</evidence>
<dbReference type="GO" id="GO:0055085">
    <property type="term" value="P:transmembrane transport"/>
    <property type="evidence" value="ECO:0007669"/>
    <property type="project" value="UniProtKB-ARBA"/>
</dbReference>
<organism evidence="7 8">
    <name type="scientific">Salinarimonas ramus</name>
    <dbReference type="NCBI Taxonomy" id="690164"/>
    <lineage>
        <taxon>Bacteria</taxon>
        <taxon>Pseudomonadati</taxon>
        <taxon>Pseudomonadota</taxon>
        <taxon>Alphaproteobacteria</taxon>
        <taxon>Hyphomicrobiales</taxon>
        <taxon>Salinarimonadaceae</taxon>
        <taxon>Salinarimonas</taxon>
    </lineage>
</organism>
<dbReference type="Pfam" id="PF00005">
    <property type="entry name" value="ABC_tran"/>
    <property type="match status" value="1"/>
</dbReference>
<evidence type="ECO:0000256" key="5">
    <source>
        <dbReference type="ARBA" id="ARBA00022840"/>
    </source>
</evidence>
<dbReference type="Proteomes" id="UP000600449">
    <property type="component" value="Unassembled WGS sequence"/>
</dbReference>
<dbReference type="PROSITE" id="PS00211">
    <property type="entry name" value="ABC_TRANSPORTER_1"/>
    <property type="match status" value="1"/>
</dbReference>
<sequence length="334" mass="35523">MSDETVPLLEVRNLVKHYREASGARVRALDDVSLTVRRGEVVGIVGESGCGKTTLGRTIMRLVEPTSGEIRVDGVDFASLSGAKLKAARRRVQMVFQDPFGSLNPRHKVGVIIAEPLVVHGVPGAKARVAELLDLVGLPGEAAGRYPHEFSGGQRQRIAIARALALDPALIIADEPVSALDVSIQSQIINLIGSLRARLGLSMIFISHDLSVVRHVSDRVGVMYFGKLVELAPTSALFERPRHPYTSALLASVPRPVKDVVREKRAGAGLVAAAPGEIPDPANPPPGCAYAARCPLAEPRCREAVPPLAAVETGHEAACWRSGEVAAREPITSA</sequence>
<evidence type="ECO:0000259" key="6">
    <source>
        <dbReference type="PROSITE" id="PS50893"/>
    </source>
</evidence>
<dbReference type="EMBL" id="BMMF01000013">
    <property type="protein sequence ID" value="GGK48750.1"/>
    <property type="molecule type" value="Genomic_DNA"/>
</dbReference>
<keyword evidence="4" id="KW-0547">Nucleotide-binding</keyword>
<reference evidence="7 8" key="1">
    <citation type="journal article" date="2014" name="Int. J. Syst. Evol. Microbiol.">
        <title>Complete genome sequence of Corynebacterium casei LMG S-19264T (=DSM 44701T), isolated from a smear-ripened cheese.</title>
        <authorList>
            <consortium name="US DOE Joint Genome Institute (JGI-PGF)"/>
            <person name="Walter F."/>
            <person name="Albersmeier A."/>
            <person name="Kalinowski J."/>
            <person name="Ruckert C."/>
        </authorList>
    </citation>
    <scope>NUCLEOTIDE SEQUENCE [LARGE SCALE GENOMIC DNA]</scope>
    <source>
        <strain evidence="7 8">CGMCC 1.9161</strain>
    </source>
</reference>
<dbReference type="RefSeq" id="WP_188914999.1">
    <property type="nucleotide sequence ID" value="NZ_BMMF01000013.1"/>
</dbReference>
<dbReference type="GO" id="GO:0005524">
    <property type="term" value="F:ATP binding"/>
    <property type="evidence" value="ECO:0007669"/>
    <property type="project" value="UniProtKB-KW"/>
</dbReference>
<dbReference type="PANTHER" id="PTHR43776">
    <property type="entry name" value="TRANSPORT ATP-BINDING PROTEIN"/>
    <property type="match status" value="1"/>
</dbReference>
<dbReference type="FunFam" id="3.40.50.300:FF:000016">
    <property type="entry name" value="Oligopeptide ABC transporter ATP-binding component"/>
    <property type="match status" value="1"/>
</dbReference>
<proteinExistence type="inferred from homology"/>
<evidence type="ECO:0000313" key="7">
    <source>
        <dbReference type="EMBL" id="GGK48750.1"/>
    </source>
</evidence>
<comment type="subcellular location">
    <subcellularLocation>
        <location evidence="1">Cell inner membrane</location>
        <topology evidence="1">Peripheral membrane protein</topology>
    </subcellularLocation>
</comment>
<evidence type="ECO:0000256" key="1">
    <source>
        <dbReference type="ARBA" id="ARBA00004417"/>
    </source>
</evidence>
<feature type="domain" description="ABC transporter" evidence="6">
    <location>
        <begin position="9"/>
        <end position="250"/>
    </location>
</feature>
<evidence type="ECO:0000256" key="3">
    <source>
        <dbReference type="ARBA" id="ARBA00022448"/>
    </source>
</evidence>
<dbReference type="InterPro" id="IPR017871">
    <property type="entry name" value="ABC_transporter-like_CS"/>
</dbReference>
<dbReference type="PROSITE" id="PS50893">
    <property type="entry name" value="ABC_TRANSPORTER_2"/>
    <property type="match status" value="1"/>
</dbReference>
<dbReference type="PANTHER" id="PTHR43776:SF7">
    <property type="entry name" value="D,D-DIPEPTIDE TRANSPORT ATP-BINDING PROTEIN DDPF-RELATED"/>
    <property type="match status" value="1"/>
</dbReference>
<dbReference type="InterPro" id="IPR003439">
    <property type="entry name" value="ABC_transporter-like_ATP-bd"/>
</dbReference>
<dbReference type="InterPro" id="IPR027417">
    <property type="entry name" value="P-loop_NTPase"/>
</dbReference>
<dbReference type="Gene3D" id="3.40.50.300">
    <property type="entry name" value="P-loop containing nucleotide triphosphate hydrolases"/>
    <property type="match status" value="1"/>
</dbReference>
<dbReference type="AlphaFoldDB" id="A0A917V876"/>
<dbReference type="CDD" id="cd03257">
    <property type="entry name" value="ABC_NikE_OppD_transporters"/>
    <property type="match status" value="1"/>
</dbReference>
<gene>
    <name evidence="7" type="ORF">GCM10011322_39720</name>
</gene>
<dbReference type="GO" id="GO:0016887">
    <property type="term" value="F:ATP hydrolysis activity"/>
    <property type="evidence" value="ECO:0007669"/>
    <property type="project" value="InterPro"/>
</dbReference>
<keyword evidence="8" id="KW-1185">Reference proteome</keyword>
<name>A0A917V876_9HYPH</name>
<evidence type="ECO:0000256" key="4">
    <source>
        <dbReference type="ARBA" id="ARBA00022741"/>
    </source>
</evidence>
<dbReference type="SMART" id="SM00382">
    <property type="entry name" value="AAA"/>
    <property type="match status" value="1"/>
</dbReference>
<dbReference type="GO" id="GO:0005886">
    <property type="term" value="C:plasma membrane"/>
    <property type="evidence" value="ECO:0007669"/>
    <property type="project" value="UniProtKB-SubCell"/>
</dbReference>
<comment type="similarity">
    <text evidence="2">Belongs to the ABC transporter superfamily.</text>
</comment>
<dbReference type="InterPro" id="IPR050319">
    <property type="entry name" value="ABC_transp_ATP-bind"/>
</dbReference>
<dbReference type="InterPro" id="IPR003593">
    <property type="entry name" value="AAA+_ATPase"/>
</dbReference>
<keyword evidence="3" id="KW-0813">Transport</keyword>
<accession>A0A917V876</accession>
<keyword evidence="5 7" id="KW-0067">ATP-binding</keyword>
<dbReference type="Pfam" id="PF08352">
    <property type="entry name" value="oligo_HPY"/>
    <property type="match status" value="1"/>
</dbReference>
<comment type="caution">
    <text evidence="7">The sequence shown here is derived from an EMBL/GenBank/DDBJ whole genome shotgun (WGS) entry which is preliminary data.</text>
</comment>
<dbReference type="NCBIfam" id="TIGR01727">
    <property type="entry name" value="oligo_HPY"/>
    <property type="match status" value="1"/>
</dbReference>
<dbReference type="GO" id="GO:0015833">
    <property type="term" value="P:peptide transport"/>
    <property type="evidence" value="ECO:0007669"/>
    <property type="project" value="InterPro"/>
</dbReference>